<feature type="compositionally biased region" description="Polar residues" evidence="1">
    <location>
        <begin position="18"/>
        <end position="38"/>
    </location>
</feature>
<feature type="region of interest" description="Disordered" evidence="1">
    <location>
        <begin position="18"/>
        <end position="46"/>
    </location>
</feature>
<sequence length="90" mass="10336">MCPCHHFLHPVRYTIARPSNHSHCSLPTQPTTTNSNPVSPDPTPRIRHNENQIKKFKHNLCSKPDPFLAVGHYHRRCNPVLPSRSSPRLQ</sequence>
<comment type="caution">
    <text evidence="2">The sequence shown here is derived from an EMBL/GenBank/DDBJ whole genome shotgun (WGS) entry which is preliminary data.</text>
</comment>
<protein>
    <submittedName>
        <fullName evidence="2">Basic proline-rich protein-like</fullName>
    </submittedName>
</protein>
<dbReference type="Proteomes" id="UP001140949">
    <property type="component" value="Unassembled WGS sequence"/>
</dbReference>
<accession>A0AAX6FHL2</accession>
<reference evidence="2" key="2">
    <citation type="submission" date="2023-04" db="EMBL/GenBank/DDBJ databases">
        <authorList>
            <person name="Bruccoleri R.E."/>
            <person name="Oakeley E.J."/>
            <person name="Faust A.-M."/>
            <person name="Dessus-Babus S."/>
            <person name="Altorfer M."/>
            <person name="Burckhardt D."/>
            <person name="Oertli M."/>
            <person name="Naumann U."/>
            <person name="Petersen F."/>
            <person name="Wong J."/>
        </authorList>
    </citation>
    <scope>NUCLEOTIDE SEQUENCE</scope>
    <source>
        <strain evidence="2">GSM-AAB239-AS_SAM_17_03QT</strain>
        <tissue evidence="2">Leaf</tissue>
    </source>
</reference>
<name>A0AAX6FHL2_IRIPA</name>
<evidence type="ECO:0000256" key="1">
    <source>
        <dbReference type="SAM" id="MobiDB-lite"/>
    </source>
</evidence>
<evidence type="ECO:0000313" key="3">
    <source>
        <dbReference type="Proteomes" id="UP001140949"/>
    </source>
</evidence>
<dbReference type="AlphaFoldDB" id="A0AAX6FHL2"/>
<proteinExistence type="predicted"/>
<evidence type="ECO:0000313" key="2">
    <source>
        <dbReference type="EMBL" id="KAJ6815723.1"/>
    </source>
</evidence>
<reference evidence="2" key="1">
    <citation type="journal article" date="2023" name="GigaByte">
        <title>Genome assembly of the bearded iris, Iris pallida Lam.</title>
        <authorList>
            <person name="Bruccoleri R.E."/>
            <person name="Oakeley E.J."/>
            <person name="Faust A.M.E."/>
            <person name="Altorfer M."/>
            <person name="Dessus-Babus S."/>
            <person name="Burckhardt D."/>
            <person name="Oertli M."/>
            <person name="Naumann U."/>
            <person name="Petersen F."/>
            <person name="Wong J."/>
        </authorList>
    </citation>
    <scope>NUCLEOTIDE SEQUENCE</scope>
    <source>
        <strain evidence="2">GSM-AAB239-AS_SAM_17_03QT</strain>
    </source>
</reference>
<dbReference type="EMBL" id="JANAVB010028617">
    <property type="protein sequence ID" value="KAJ6815723.1"/>
    <property type="molecule type" value="Genomic_DNA"/>
</dbReference>
<gene>
    <name evidence="2" type="ORF">M6B38_132645</name>
</gene>
<keyword evidence="3" id="KW-1185">Reference proteome</keyword>
<organism evidence="2 3">
    <name type="scientific">Iris pallida</name>
    <name type="common">Sweet iris</name>
    <dbReference type="NCBI Taxonomy" id="29817"/>
    <lineage>
        <taxon>Eukaryota</taxon>
        <taxon>Viridiplantae</taxon>
        <taxon>Streptophyta</taxon>
        <taxon>Embryophyta</taxon>
        <taxon>Tracheophyta</taxon>
        <taxon>Spermatophyta</taxon>
        <taxon>Magnoliopsida</taxon>
        <taxon>Liliopsida</taxon>
        <taxon>Asparagales</taxon>
        <taxon>Iridaceae</taxon>
        <taxon>Iridoideae</taxon>
        <taxon>Irideae</taxon>
        <taxon>Iris</taxon>
    </lineage>
</organism>